<dbReference type="RefSeq" id="WP_005598705.1">
    <property type="nucleotide sequence ID" value="NZ_CBDBSU010000030.1"/>
</dbReference>
<dbReference type="NCBIfam" id="TIGR01391">
    <property type="entry name" value="dnaG"/>
    <property type="match status" value="1"/>
</dbReference>
<dbReference type="PROSITE" id="PS50880">
    <property type="entry name" value="TOPRIM"/>
    <property type="match status" value="1"/>
</dbReference>
<keyword evidence="4 12" id="KW-0548">Nucleotidyltransferase</keyword>
<dbReference type="PIRSF" id="PIRSF002811">
    <property type="entry name" value="DnaG"/>
    <property type="match status" value="1"/>
</dbReference>
<dbReference type="Pfam" id="PF08275">
    <property type="entry name" value="DNAG_N"/>
    <property type="match status" value="1"/>
</dbReference>
<evidence type="ECO:0000256" key="11">
    <source>
        <dbReference type="ARBA" id="ARBA00023163"/>
    </source>
</evidence>
<comment type="cofactor">
    <cofactor evidence="12 13">
        <name>Zn(2+)</name>
        <dbReference type="ChEBI" id="CHEBI:29105"/>
    </cofactor>
    <text evidence="12 13">Binds 1 zinc ion per monomer.</text>
</comment>
<evidence type="ECO:0000256" key="3">
    <source>
        <dbReference type="ARBA" id="ARBA00022679"/>
    </source>
</evidence>
<evidence type="ECO:0000313" key="15">
    <source>
        <dbReference type="EMBL" id="AXA21910.1"/>
    </source>
</evidence>
<dbReference type="InterPro" id="IPR013264">
    <property type="entry name" value="DNAG_N"/>
</dbReference>
<dbReference type="SUPFAM" id="SSF117023">
    <property type="entry name" value="DNA primase DnaG, C-terminal domain"/>
    <property type="match status" value="1"/>
</dbReference>
<dbReference type="Pfam" id="PF10410">
    <property type="entry name" value="DnaB_bind"/>
    <property type="match status" value="1"/>
</dbReference>
<keyword evidence="6 12" id="KW-0479">Metal-binding</keyword>
<dbReference type="Pfam" id="PF13155">
    <property type="entry name" value="Toprim_2"/>
    <property type="match status" value="1"/>
</dbReference>
<dbReference type="SUPFAM" id="SSF56731">
    <property type="entry name" value="DNA primase core"/>
    <property type="match status" value="1"/>
</dbReference>
<dbReference type="Proteomes" id="UP000251823">
    <property type="component" value="Chromosome"/>
</dbReference>
<dbReference type="InterPro" id="IPR036977">
    <property type="entry name" value="DNA_primase_Znf_CHC2"/>
</dbReference>
<comment type="function">
    <text evidence="12 13">RNA polymerase that catalyzes the synthesis of short RNA molecules used as primers for DNA polymerase during DNA replication.</text>
</comment>
<comment type="similarity">
    <text evidence="12 13">Belongs to the DnaG primase family.</text>
</comment>
<accession>A0ABM6X5I2</accession>
<dbReference type="SMART" id="SM00493">
    <property type="entry name" value="TOPRIM"/>
    <property type="match status" value="1"/>
</dbReference>
<dbReference type="Pfam" id="PF08278">
    <property type="entry name" value="DnaG_DnaB_bind"/>
    <property type="match status" value="1"/>
</dbReference>
<sequence>MKGTIPRSFIDDLVARTDIVELINSRVKLKKAGRDYQACCPFHHEKSPSFTVSQSKQFYHCFGCGAHGNAISFLMDYDKLEFPEAIEELAAMQGLEVPRENVMARDGKPQASYKTKRNLYELLEAISRFYQQNLTQDIPSQSYLQSRGLSPEIIARFEIGFAYNSMDSVLRKFGTNRDEVQKLFDTGMITQNDSGRIYDKFRNRVMFPIRDKRGRVIAFGGRVMGDERPKYLNSPESATYHKGNELYGLFQALQQNENPTSLVVVEGYMDVVALAQFGVDNVVASLGTATTGEQIQQMFRVTEQVICCYDGDRAGREAAWRAFENALPYLHDGRQLKFIFLPDGEDPDSFVRAQGKQGFEAYLQNAMSLSDFLFDSLIAQVDLSSKEGKSKLAALAIPLINRIPGEMLRVYLRNILGQKLGILDPAQLEAMLPSRSQAVQKKAVRTPQIKRTPMRLLIALLLQNPELVKFVPDISALKTLEEPGFELLLELVEVCRQKVGVSMGALLEHWRDKPNYRTLELLADWEHLVTSENIETTFIETLDFLYAKLVEKRIEVLIAKDRSLGLSAEEKQELVMLIVQ</sequence>
<evidence type="ECO:0000313" key="16">
    <source>
        <dbReference type="Proteomes" id="UP000251823"/>
    </source>
</evidence>
<dbReference type="InterPro" id="IPR006171">
    <property type="entry name" value="TOPRIM_dom"/>
</dbReference>
<keyword evidence="11 12" id="KW-0804">Transcription</keyword>
<dbReference type="EMBL" id="CP030753">
    <property type="protein sequence ID" value="AXA21910.1"/>
    <property type="molecule type" value="Genomic_DNA"/>
</dbReference>
<keyword evidence="3 12" id="KW-0808">Transferase</keyword>
<dbReference type="GeneID" id="48599675"/>
<comment type="domain">
    <text evidence="12">Contains an N-terminal zinc-binding domain, a central core domain that contains the primase activity, and a C-terminal DnaB-binding domain.</text>
</comment>
<proteinExistence type="inferred from homology"/>
<dbReference type="PANTHER" id="PTHR30313:SF2">
    <property type="entry name" value="DNA PRIMASE"/>
    <property type="match status" value="1"/>
</dbReference>
<dbReference type="SUPFAM" id="SSF57783">
    <property type="entry name" value="Zinc beta-ribbon"/>
    <property type="match status" value="1"/>
</dbReference>
<keyword evidence="16" id="KW-1185">Reference proteome</keyword>
<evidence type="ECO:0000256" key="1">
    <source>
        <dbReference type="ARBA" id="ARBA00022478"/>
    </source>
</evidence>
<evidence type="ECO:0000256" key="2">
    <source>
        <dbReference type="ARBA" id="ARBA00022515"/>
    </source>
</evidence>
<dbReference type="InterPro" id="IPR002694">
    <property type="entry name" value="Znf_CHC2"/>
</dbReference>
<dbReference type="InterPro" id="IPR034151">
    <property type="entry name" value="TOPRIM_DnaG_bac"/>
</dbReference>
<evidence type="ECO:0000256" key="6">
    <source>
        <dbReference type="ARBA" id="ARBA00022723"/>
    </source>
</evidence>
<dbReference type="InterPro" id="IPR013173">
    <property type="entry name" value="DNA_primase_DnaG_DnaB-bd_dom"/>
</dbReference>
<keyword evidence="1 12" id="KW-0240">DNA-directed RNA polymerase</keyword>
<reference evidence="15 16" key="1">
    <citation type="journal article" date="2018" name="Int J Genomics">
        <title>Comparative Genomics of the First and Complete Genome of "Actinobacillus porcitonsillarum" Supports the Novel Species Hypothesis.</title>
        <authorList>
            <person name="Dona V."/>
            <person name="Perreten V."/>
        </authorList>
    </citation>
    <scope>NUCLEOTIDE SEQUENCE [LARGE SCALE GENOMIC DNA]</scope>
    <source>
        <strain evidence="15 16">S4074</strain>
    </source>
</reference>
<keyword evidence="9" id="KW-0460">Magnesium</keyword>
<evidence type="ECO:0000256" key="4">
    <source>
        <dbReference type="ARBA" id="ARBA00022695"/>
    </source>
</evidence>
<keyword evidence="2 12" id="KW-0639">Primosome</keyword>
<dbReference type="InterPro" id="IPR030846">
    <property type="entry name" value="DnaG_bac"/>
</dbReference>
<dbReference type="InterPro" id="IPR037068">
    <property type="entry name" value="DNA_primase_core_N_sf"/>
</dbReference>
<evidence type="ECO:0000256" key="7">
    <source>
        <dbReference type="ARBA" id="ARBA00022771"/>
    </source>
</evidence>
<evidence type="ECO:0000256" key="5">
    <source>
        <dbReference type="ARBA" id="ARBA00022705"/>
    </source>
</evidence>
<dbReference type="InterPro" id="IPR019475">
    <property type="entry name" value="DNA_primase_DnaB-bd"/>
</dbReference>
<keyword evidence="5 12" id="KW-0235">DNA replication</keyword>
<dbReference type="SMART" id="SM00766">
    <property type="entry name" value="DnaG_DnaB_bind"/>
    <property type="match status" value="1"/>
</dbReference>
<dbReference type="Gene3D" id="1.20.50.20">
    <property type="entry name" value="DnaG, RNA polymerase domain, helical bundle"/>
    <property type="match status" value="1"/>
</dbReference>
<dbReference type="Gene3D" id="3.90.980.10">
    <property type="entry name" value="DNA primase, catalytic core, N-terminal domain"/>
    <property type="match status" value="1"/>
</dbReference>
<dbReference type="Gene3D" id="3.40.1360.10">
    <property type="match status" value="1"/>
</dbReference>
<feature type="domain" description="Toprim" evidence="14">
    <location>
        <begin position="260"/>
        <end position="342"/>
    </location>
</feature>
<reference evidence="16" key="2">
    <citation type="submission" date="2018-06" db="EMBL/GenBank/DDBJ databases">
        <title>Complete genome sequence of Actinobacillus pleuropneumoniae serotype 1 strain S4074 obtained by Oxford Nanopore and Illumina sequencing technologies.</title>
        <authorList>
            <person name="Dona V."/>
            <person name="Perreten V."/>
        </authorList>
    </citation>
    <scope>NUCLEOTIDE SEQUENCE [LARGE SCALE GENOMIC DNA]</scope>
    <source>
        <strain evidence="16">S4074</strain>
    </source>
</reference>
<dbReference type="Pfam" id="PF01807">
    <property type="entry name" value="Zn_ribbon_DnaG"/>
    <property type="match status" value="1"/>
</dbReference>
<dbReference type="EC" id="2.7.7.101" evidence="12"/>
<dbReference type="InterPro" id="IPR050219">
    <property type="entry name" value="DnaG_primase"/>
</dbReference>
<dbReference type="InterPro" id="IPR016136">
    <property type="entry name" value="DNA_helicase_N/primase_C"/>
</dbReference>
<evidence type="ECO:0000256" key="13">
    <source>
        <dbReference type="PIRNR" id="PIRNR002811"/>
    </source>
</evidence>
<dbReference type="HAMAP" id="MF_00974">
    <property type="entry name" value="DNA_primase_DnaG"/>
    <property type="match status" value="1"/>
</dbReference>
<name>A0ABM6X5I2_ACTPL</name>
<gene>
    <name evidence="12" type="primary">dnaG</name>
    <name evidence="15" type="ORF">DRF63_07730</name>
</gene>
<comment type="subunit">
    <text evidence="12">Monomer. Interacts with DnaB.</text>
</comment>
<dbReference type="Gene3D" id="3.90.580.10">
    <property type="entry name" value="Zinc finger, CHC2-type domain"/>
    <property type="match status" value="1"/>
</dbReference>
<feature type="zinc finger region" description="CHC2-type" evidence="12">
    <location>
        <begin position="40"/>
        <end position="64"/>
    </location>
</feature>
<dbReference type="InterPro" id="IPR006295">
    <property type="entry name" value="DNA_primase_DnaG"/>
</dbReference>
<evidence type="ECO:0000256" key="12">
    <source>
        <dbReference type="HAMAP-Rule" id="MF_00974"/>
    </source>
</evidence>
<evidence type="ECO:0000256" key="9">
    <source>
        <dbReference type="ARBA" id="ARBA00022842"/>
    </source>
</evidence>
<protein>
    <recommendedName>
        <fullName evidence="12 13">DNA primase</fullName>
        <ecNumber evidence="12">2.7.7.101</ecNumber>
    </recommendedName>
</protein>
<keyword evidence="8 12" id="KW-0862">Zinc</keyword>
<dbReference type="PANTHER" id="PTHR30313">
    <property type="entry name" value="DNA PRIMASE"/>
    <property type="match status" value="1"/>
</dbReference>
<keyword evidence="7 12" id="KW-0863">Zinc-finger</keyword>
<dbReference type="Gene3D" id="1.10.860.10">
    <property type="entry name" value="DNAb Helicase, Chain A"/>
    <property type="match status" value="1"/>
</dbReference>
<dbReference type="SMART" id="SM00400">
    <property type="entry name" value="ZnF_CHCC"/>
    <property type="match status" value="1"/>
</dbReference>
<evidence type="ECO:0000259" key="14">
    <source>
        <dbReference type="PROSITE" id="PS50880"/>
    </source>
</evidence>
<comment type="catalytic activity">
    <reaction evidence="12">
        <text>ssDNA + n NTP = ssDNA/pppN(pN)n-1 hybrid + (n-1) diphosphate.</text>
        <dbReference type="EC" id="2.7.7.101"/>
    </reaction>
</comment>
<keyword evidence="10 12" id="KW-0238">DNA-binding</keyword>
<evidence type="ECO:0000256" key="10">
    <source>
        <dbReference type="ARBA" id="ARBA00023125"/>
    </source>
</evidence>
<dbReference type="CDD" id="cd03364">
    <property type="entry name" value="TOPRIM_DnaG_primases"/>
    <property type="match status" value="1"/>
</dbReference>
<evidence type="ECO:0000256" key="8">
    <source>
        <dbReference type="ARBA" id="ARBA00022833"/>
    </source>
</evidence>
<organism evidence="15 16">
    <name type="scientific">Actinobacillus pleuropneumoniae</name>
    <name type="common">Haemophilus pleuropneumoniae</name>
    <dbReference type="NCBI Taxonomy" id="715"/>
    <lineage>
        <taxon>Bacteria</taxon>
        <taxon>Pseudomonadati</taxon>
        <taxon>Pseudomonadota</taxon>
        <taxon>Gammaproteobacteria</taxon>
        <taxon>Pasteurellales</taxon>
        <taxon>Pasteurellaceae</taxon>
        <taxon>Actinobacillus</taxon>
    </lineage>
</organism>